<protein>
    <submittedName>
        <fullName evidence="8">Methyl-accepting chemotaxis protein</fullName>
    </submittedName>
</protein>
<dbReference type="Pfam" id="PF00672">
    <property type="entry name" value="HAMP"/>
    <property type="match status" value="1"/>
</dbReference>
<comment type="similarity">
    <text evidence="3">Belongs to the methyl-accepting chemotaxis (MCP) protein family.</text>
</comment>
<gene>
    <name evidence="8" type="ORF">KP803_17000</name>
</gene>
<evidence type="ECO:0000313" key="9">
    <source>
        <dbReference type="Proteomes" id="UP001139559"/>
    </source>
</evidence>
<dbReference type="GO" id="GO:0006935">
    <property type="term" value="P:chemotaxis"/>
    <property type="evidence" value="ECO:0007669"/>
    <property type="project" value="InterPro"/>
</dbReference>
<evidence type="ECO:0000259" key="6">
    <source>
        <dbReference type="PROSITE" id="PS50111"/>
    </source>
</evidence>
<dbReference type="PANTHER" id="PTHR32089">
    <property type="entry name" value="METHYL-ACCEPTING CHEMOTAXIS PROTEIN MCPB"/>
    <property type="match status" value="1"/>
</dbReference>
<evidence type="ECO:0000256" key="2">
    <source>
        <dbReference type="ARBA" id="ARBA00023224"/>
    </source>
</evidence>
<proteinExistence type="inferred from homology"/>
<dbReference type="SMART" id="SM00283">
    <property type="entry name" value="MA"/>
    <property type="match status" value="1"/>
</dbReference>
<dbReference type="PRINTS" id="PR00260">
    <property type="entry name" value="CHEMTRNSDUCR"/>
</dbReference>
<dbReference type="InterPro" id="IPR004089">
    <property type="entry name" value="MCPsignal_dom"/>
</dbReference>
<dbReference type="CDD" id="cd11386">
    <property type="entry name" value="MCP_signal"/>
    <property type="match status" value="1"/>
</dbReference>
<dbReference type="PANTHER" id="PTHR32089:SF112">
    <property type="entry name" value="LYSOZYME-LIKE PROTEIN-RELATED"/>
    <property type="match status" value="1"/>
</dbReference>
<evidence type="ECO:0000313" key="8">
    <source>
        <dbReference type="EMBL" id="MCK6264979.1"/>
    </source>
</evidence>
<dbReference type="SUPFAM" id="SSF58104">
    <property type="entry name" value="Methyl-accepting chemotaxis protein (MCP) signaling domain"/>
    <property type="match status" value="1"/>
</dbReference>
<keyword evidence="2 4" id="KW-0807">Transducer</keyword>
<keyword evidence="5" id="KW-0812">Transmembrane</keyword>
<dbReference type="InterPro" id="IPR003660">
    <property type="entry name" value="HAMP_dom"/>
</dbReference>
<dbReference type="FunFam" id="1.10.287.950:FF:000001">
    <property type="entry name" value="Methyl-accepting chemotaxis sensory transducer"/>
    <property type="match status" value="1"/>
</dbReference>
<dbReference type="SMART" id="SM00304">
    <property type="entry name" value="HAMP"/>
    <property type="match status" value="1"/>
</dbReference>
<sequence>MARQTLVTRFMLSLSIRAQLILITLFLLSGILTYGLYEQYSFNQLNLLQTADHENQSSEIDLLTLRRHEKDFLARQDPKYVKRFDQTMGQLKQRIEHIQQLLPDQKALIQDPVSISLDTLTLYQQQFRQLAEQLLLQGTVSGEGLTLDVIETRINLSEKVNALQDVSLQSAYTLLLNRSLQFKGNPNRDSLNLFITEIETFVLLSQRYPTIETAVNAYRQSVLALLDSHQLIGLTAQSGLQGNLRTNVHRTEEAIHTLQDQVTELNAVAITQVTLKLQIIGASIALIVSSMLLFIGKSITSRIGKITNLMKDISEGNGDLTVRMNAKGQDELAQLANSFDTFVAKLHTNISEIASVMHTLSDCATTSEQAAKQSMMNAEQQKQESESVATAVNELVMTSNEITANIESAADNALRVKNEAEKSMQITNVAGESIQVLATNIGDSQQLVHELSVHSHEIKHVISTITSIAEQTNLLALNAAIEAARAGENGRGFAVVADEVRQLSQKTNESTQQIEDTINGLTSGVESTVKTMQESLEQVNISNNHTVEAVHSIQKIVDQITEVFDMNALIATASEEQSMVSAEIDRNITQIADLAGSTAVQVAKTGTSSQEVINVSQKLKGVVAQFKY</sequence>
<feature type="transmembrane region" description="Helical" evidence="5">
    <location>
        <begin position="20"/>
        <end position="37"/>
    </location>
</feature>
<dbReference type="Proteomes" id="UP001139559">
    <property type="component" value="Unassembled WGS sequence"/>
</dbReference>
<dbReference type="PROSITE" id="PS50885">
    <property type="entry name" value="HAMP"/>
    <property type="match status" value="1"/>
</dbReference>
<dbReference type="Gene3D" id="1.10.287.950">
    <property type="entry name" value="Methyl-accepting chemotaxis protein"/>
    <property type="match status" value="1"/>
</dbReference>
<evidence type="ECO:0000256" key="1">
    <source>
        <dbReference type="ARBA" id="ARBA00004370"/>
    </source>
</evidence>
<accession>A0A9X2BIR0</accession>
<keyword evidence="5" id="KW-0472">Membrane</keyword>
<dbReference type="Pfam" id="PF00015">
    <property type="entry name" value="MCPsignal"/>
    <property type="match status" value="1"/>
</dbReference>
<keyword evidence="9" id="KW-1185">Reference proteome</keyword>
<dbReference type="EMBL" id="JAJHVV010000011">
    <property type="protein sequence ID" value="MCK6264979.1"/>
    <property type="molecule type" value="Genomic_DNA"/>
</dbReference>
<dbReference type="AlphaFoldDB" id="A0A9X2BIR0"/>
<evidence type="ECO:0000256" key="4">
    <source>
        <dbReference type="PROSITE-ProRule" id="PRU00284"/>
    </source>
</evidence>
<reference evidence="8" key="1">
    <citation type="submission" date="2021-11" db="EMBL/GenBank/DDBJ databases">
        <title>Vibrio ZSDE26 sp. nov. and Vibrio ZSDZ34 sp. nov., isolated from coastal seawater in Qingdao.</title>
        <authorList>
            <person name="Zhang P."/>
        </authorList>
    </citation>
    <scope>NUCLEOTIDE SEQUENCE</scope>
    <source>
        <strain evidence="8">ZSDE26</strain>
    </source>
</reference>
<dbReference type="InterPro" id="IPR004090">
    <property type="entry name" value="Chemotax_Me-accpt_rcpt"/>
</dbReference>
<dbReference type="GO" id="GO:0004888">
    <property type="term" value="F:transmembrane signaling receptor activity"/>
    <property type="evidence" value="ECO:0007669"/>
    <property type="project" value="InterPro"/>
</dbReference>
<dbReference type="GO" id="GO:0007165">
    <property type="term" value="P:signal transduction"/>
    <property type="evidence" value="ECO:0007669"/>
    <property type="project" value="UniProtKB-KW"/>
</dbReference>
<comment type="caution">
    <text evidence="8">The sequence shown here is derived from an EMBL/GenBank/DDBJ whole genome shotgun (WGS) entry which is preliminary data.</text>
</comment>
<organism evidence="8 9">
    <name type="scientific">Vibrio amylolyticus</name>
    <dbReference type="NCBI Taxonomy" id="2847292"/>
    <lineage>
        <taxon>Bacteria</taxon>
        <taxon>Pseudomonadati</taxon>
        <taxon>Pseudomonadota</taxon>
        <taxon>Gammaproteobacteria</taxon>
        <taxon>Vibrionales</taxon>
        <taxon>Vibrionaceae</taxon>
        <taxon>Vibrio</taxon>
    </lineage>
</organism>
<evidence type="ECO:0000259" key="7">
    <source>
        <dbReference type="PROSITE" id="PS50885"/>
    </source>
</evidence>
<feature type="domain" description="HAMP" evidence="7">
    <location>
        <begin position="297"/>
        <end position="351"/>
    </location>
</feature>
<dbReference type="CDD" id="cd06225">
    <property type="entry name" value="HAMP"/>
    <property type="match status" value="1"/>
</dbReference>
<evidence type="ECO:0000256" key="3">
    <source>
        <dbReference type="ARBA" id="ARBA00029447"/>
    </source>
</evidence>
<dbReference type="GO" id="GO:0016020">
    <property type="term" value="C:membrane"/>
    <property type="evidence" value="ECO:0007669"/>
    <property type="project" value="UniProtKB-SubCell"/>
</dbReference>
<name>A0A9X2BIR0_9VIBR</name>
<dbReference type="PROSITE" id="PS50111">
    <property type="entry name" value="CHEMOTAXIS_TRANSDUC_2"/>
    <property type="match status" value="1"/>
</dbReference>
<feature type="domain" description="Methyl-accepting transducer" evidence="6">
    <location>
        <begin position="356"/>
        <end position="592"/>
    </location>
</feature>
<evidence type="ECO:0000256" key="5">
    <source>
        <dbReference type="SAM" id="Phobius"/>
    </source>
</evidence>
<comment type="subcellular location">
    <subcellularLocation>
        <location evidence="1">Membrane</location>
    </subcellularLocation>
</comment>
<keyword evidence="5" id="KW-1133">Transmembrane helix</keyword>
<dbReference type="RefSeq" id="WP_248010058.1">
    <property type="nucleotide sequence ID" value="NZ_JAJHVV010000011.1"/>
</dbReference>